<dbReference type="eggNOG" id="ENOG50347J9">
    <property type="taxonomic scope" value="Bacteria"/>
</dbReference>
<accession>Q01XB3</accession>
<dbReference type="HOGENOM" id="CLU_1516963_0_0_0"/>
<proteinExistence type="predicted"/>
<keyword evidence="1" id="KW-1133">Transmembrane helix</keyword>
<dbReference type="OrthoDB" id="8777999at2"/>
<sequence>MANDDPMRLWQQQPLENAGVQLEDLRRRAGKFKKRIQNRNLREYAGAAVVMVAFSFYIYKFSDWVIRLGSAMVLAGTLYVVVQLYRRSTPVSLPSDFGLVASAEFYRRELVRQRDLLRSVFSWYLGPLLPGLLVISRGKPVTIAINAIVFGSVWWVNQKGAARLTRQIEDLDRYLTS</sequence>
<keyword evidence="1" id="KW-0472">Membrane</keyword>
<reference evidence="2" key="1">
    <citation type="submission" date="2006-10" db="EMBL/GenBank/DDBJ databases">
        <title>Complete sequence of Solibacter usitatus Ellin6076.</title>
        <authorList>
            <consortium name="US DOE Joint Genome Institute"/>
            <person name="Copeland A."/>
            <person name="Lucas S."/>
            <person name="Lapidus A."/>
            <person name="Barry K."/>
            <person name="Detter J.C."/>
            <person name="Glavina del Rio T."/>
            <person name="Hammon N."/>
            <person name="Israni S."/>
            <person name="Dalin E."/>
            <person name="Tice H."/>
            <person name="Pitluck S."/>
            <person name="Thompson L.S."/>
            <person name="Brettin T."/>
            <person name="Bruce D."/>
            <person name="Han C."/>
            <person name="Tapia R."/>
            <person name="Gilna P."/>
            <person name="Schmutz J."/>
            <person name="Larimer F."/>
            <person name="Land M."/>
            <person name="Hauser L."/>
            <person name="Kyrpides N."/>
            <person name="Mikhailova N."/>
            <person name="Janssen P.H."/>
            <person name="Kuske C.R."/>
            <person name="Richardson P."/>
        </authorList>
    </citation>
    <scope>NUCLEOTIDE SEQUENCE</scope>
    <source>
        <strain evidence="2">Ellin6076</strain>
    </source>
</reference>
<dbReference type="InParanoid" id="Q01XB3"/>
<feature type="transmembrane region" description="Helical" evidence="1">
    <location>
        <begin position="65"/>
        <end position="85"/>
    </location>
</feature>
<dbReference type="EMBL" id="CP000473">
    <property type="protein sequence ID" value="ABJ85702.1"/>
    <property type="molecule type" value="Genomic_DNA"/>
</dbReference>
<feature type="transmembrane region" description="Helical" evidence="1">
    <location>
        <begin position="116"/>
        <end position="135"/>
    </location>
</feature>
<dbReference type="STRING" id="234267.Acid_4743"/>
<evidence type="ECO:0000313" key="2">
    <source>
        <dbReference type="EMBL" id="ABJ85702.1"/>
    </source>
</evidence>
<protein>
    <submittedName>
        <fullName evidence="2">Uncharacterized protein</fullName>
    </submittedName>
</protein>
<keyword evidence="1" id="KW-0812">Transmembrane</keyword>
<organism evidence="2">
    <name type="scientific">Solibacter usitatus (strain Ellin6076)</name>
    <dbReference type="NCBI Taxonomy" id="234267"/>
    <lineage>
        <taxon>Bacteria</taxon>
        <taxon>Pseudomonadati</taxon>
        <taxon>Acidobacteriota</taxon>
        <taxon>Terriglobia</taxon>
        <taxon>Bryobacterales</taxon>
        <taxon>Solibacteraceae</taxon>
        <taxon>Candidatus Solibacter</taxon>
    </lineage>
</organism>
<name>Q01XB3_SOLUE</name>
<dbReference type="KEGG" id="sus:Acid_4743"/>
<feature type="transmembrane region" description="Helical" evidence="1">
    <location>
        <begin position="41"/>
        <end position="59"/>
    </location>
</feature>
<evidence type="ECO:0000256" key="1">
    <source>
        <dbReference type="SAM" id="Phobius"/>
    </source>
</evidence>
<feature type="transmembrane region" description="Helical" evidence="1">
    <location>
        <begin position="141"/>
        <end position="157"/>
    </location>
</feature>
<gene>
    <name evidence="2" type="ordered locus">Acid_4743</name>
</gene>
<dbReference type="AlphaFoldDB" id="Q01XB3"/>